<keyword evidence="2" id="KW-0812">Transmembrane</keyword>
<evidence type="ECO:0000256" key="1">
    <source>
        <dbReference type="SAM" id="MobiDB-lite"/>
    </source>
</evidence>
<sequence>MAPTNPSHHLLARTPAPPTPCAGCLDPTKVNNKVYFSLFALIFAAIVIASIWFFFHAKNGGFHWQQGDFEDWKSTVLRRKDANGNTIYSARSVVSRPSKAERLAARSVVGYDEKGRKGIMAIRGFGGSHSVYYSDGFTQYSGDDALTSVSRNNEKKPKIRGGYMEAPTSTDHSRRYRDRDLRDYKHEKPARVGGMNRSADGTQYDYSDRSETVSQVTESTSSAAPILASSDRKRQKAEKKAAEDAARMERKWRKEAERAAAALAKENASSVPPSAAKKTSPPAKSQTPRSAKRGESRSRSSSPKKHSTPRQRDYSFSGGPDEVSTTYTASSTNRTTSSYYDAYRPLAQQASPEHQRRDRRASSSRRNTSASPSKQHRSSRYTYAESEATASTDRSGGRYERIRGGEKKSRGRDVMAGYRRGMDSLASDSE</sequence>
<keyword evidence="4" id="KW-1185">Reference proteome</keyword>
<name>A0A074VS94_AURM1</name>
<dbReference type="STRING" id="1043003.A0A074VS94"/>
<feature type="compositionally biased region" description="Basic and acidic residues" evidence="1">
    <location>
        <begin position="238"/>
        <end position="258"/>
    </location>
</feature>
<dbReference type="Proteomes" id="UP000030672">
    <property type="component" value="Unassembled WGS sequence"/>
</dbReference>
<organism evidence="3 4">
    <name type="scientific">Aureobasidium melanogenum (strain CBS 110374)</name>
    <name type="common">Aureobasidium pullulans var. melanogenum</name>
    <dbReference type="NCBI Taxonomy" id="1043003"/>
    <lineage>
        <taxon>Eukaryota</taxon>
        <taxon>Fungi</taxon>
        <taxon>Dikarya</taxon>
        <taxon>Ascomycota</taxon>
        <taxon>Pezizomycotina</taxon>
        <taxon>Dothideomycetes</taxon>
        <taxon>Dothideomycetidae</taxon>
        <taxon>Dothideales</taxon>
        <taxon>Saccotheciaceae</taxon>
        <taxon>Aureobasidium</taxon>
    </lineage>
</organism>
<dbReference type="AlphaFoldDB" id="A0A074VS94"/>
<feature type="compositionally biased region" description="Low complexity" evidence="1">
    <location>
        <begin position="259"/>
        <end position="285"/>
    </location>
</feature>
<evidence type="ECO:0000256" key="2">
    <source>
        <dbReference type="SAM" id="Phobius"/>
    </source>
</evidence>
<dbReference type="GeneID" id="63915276"/>
<protein>
    <submittedName>
        <fullName evidence="3">Uncharacterized protein</fullName>
    </submittedName>
</protein>
<gene>
    <name evidence="3" type="ORF">M437DRAFT_49843</name>
</gene>
<feature type="region of interest" description="Disordered" evidence="1">
    <location>
        <begin position="147"/>
        <end position="430"/>
    </location>
</feature>
<dbReference type="HOGENOM" id="CLU_043682_0_0_1"/>
<accession>A0A074VS94</accession>
<dbReference type="RefSeq" id="XP_040879117.1">
    <property type="nucleotide sequence ID" value="XM_041021903.1"/>
</dbReference>
<reference evidence="3 4" key="1">
    <citation type="journal article" date="2014" name="BMC Genomics">
        <title>Genome sequencing of four Aureobasidium pullulans varieties: biotechnological potential, stress tolerance, and description of new species.</title>
        <authorList>
            <person name="Gostin Ar C."/>
            <person name="Ohm R.A."/>
            <person name="Kogej T."/>
            <person name="Sonjak S."/>
            <person name="Turk M."/>
            <person name="Zajc J."/>
            <person name="Zalar P."/>
            <person name="Grube M."/>
            <person name="Sun H."/>
            <person name="Han J."/>
            <person name="Sharma A."/>
            <person name="Chiniquy J."/>
            <person name="Ngan C.Y."/>
            <person name="Lipzen A."/>
            <person name="Barry K."/>
            <person name="Grigoriev I.V."/>
            <person name="Gunde-Cimerman N."/>
        </authorList>
    </citation>
    <scope>NUCLEOTIDE SEQUENCE [LARGE SCALE GENOMIC DNA]</scope>
    <source>
        <strain evidence="3 4">CBS 110374</strain>
    </source>
</reference>
<feature type="compositionally biased region" description="Low complexity" evidence="1">
    <location>
        <begin position="212"/>
        <end position="222"/>
    </location>
</feature>
<keyword evidence="2" id="KW-0472">Membrane</keyword>
<evidence type="ECO:0000313" key="3">
    <source>
        <dbReference type="EMBL" id="KEQ62094.1"/>
    </source>
</evidence>
<feature type="compositionally biased region" description="Basic and acidic residues" evidence="1">
    <location>
        <begin position="395"/>
        <end position="413"/>
    </location>
</feature>
<feature type="compositionally biased region" description="Low complexity" evidence="1">
    <location>
        <begin position="324"/>
        <end position="340"/>
    </location>
</feature>
<keyword evidence="2" id="KW-1133">Transmembrane helix</keyword>
<feature type="compositionally biased region" description="Low complexity" evidence="1">
    <location>
        <begin position="364"/>
        <end position="373"/>
    </location>
</feature>
<proteinExistence type="predicted"/>
<evidence type="ECO:0000313" key="4">
    <source>
        <dbReference type="Proteomes" id="UP000030672"/>
    </source>
</evidence>
<feature type="compositionally biased region" description="Basic and acidic residues" evidence="1">
    <location>
        <begin position="171"/>
        <end position="190"/>
    </location>
</feature>
<dbReference type="EMBL" id="KL584835">
    <property type="protein sequence ID" value="KEQ62094.1"/>
    <property type="molecule type" value="Genomic_DNA"/>
</dbReference>
<feature type="transmembrane region" description="Helical" evidence="2">
    <location>
        <begin position="35"/>
        <end position="55"/>
    </location>
</feature>